<reference evidence="1" key="1">
    <citation type="journal article" date="2020" name="MBio">
        <title>A New Family of DNA Viruses Causing Disease in Crustaceans from Diverse Aquatic Biomes.</title>
        <authorList>
            <person name="Subramaniam K."/>
            <person name="Behringer D.C."/>
            <person name="Bojko J."/>
            <person name="Yutin N."/>
            <person name="Clark A.S."/>
            <person name="Bateman K.S."/>
            <person name="van Aerle R."/>
            <person name="Bass D."/>
            <person name="Kerr R.C."/>
            <person name="Koonin E.V."/>
            <person name="Stentiford G.D."/>
            <person name="Waltzek T.B."/>
        </authorList>
    </citation>
    <scope>NUCLEOTIDE SEQUENCE</scope>
</reference>
<organism evidence="1">
    <name type="scientific">Panulirus argus virus 1</name>
    <dbReference type="NCBI Taxonomy" id="380624"/>
    <lineage>
        <taxon>Viruses</taxon>
    </lineage>
</organism>
<proteinExistence type="predicted"/>
<accession>A0A6G9HDZ2</accession>
<protein>
    <submittedName>
        <fullName evidence="1">Uncharacterized protein</fullName>
    </submittedName>
</protein>
<dbReference type="EMBL" id="MN604017">
    <property type="protein sequence ID" value="QIQ08674.1"/>
    <property type="molecule type" value="Genomic_DNA"/>
</dbReference>
<sequence length="165" mass="18504">MVTGVDPLKVLTEINGIRHLFGTTYLNGKTVLTSHKYVVGKQLKRAARHSNILYVLRDEEHGDGDGDGGDDGDDDKAQINIVVYKDSNIFNEIVLKHIYRNFNSLIHFIERNGVKKVTNATGLQIPNILETEVCVKILNLEVDNVIEYKEGTKRKVADNHCIDSS</sequence>
<gene>
    <name evidence="1" type="primary">ORF58</name>
</gene>
<evidence type="ECO:0000313" key="1">
    <source>
        <dbReference type="EMBL" id="QIQ08674.1"/>
    </source>
</evidence>
<name>A0A6G9HDZ2_9VIRU</name>